<evidence type="ECO:0000256" key="2">
    <source>
        <dbReference type="ARBA" id="ARBA00022801"/>
    </source>
</evidence>
<feature type="region of interest" description="Disordered" evidence="3">
    <location>
        <begin position="267"/>
        <end position="296"/>
    </location>
</feature>
<dbReference type="RefSeq" id="XP_005776040.1">
    <property type="nucleotide sequence ID" value="XM_005775983.1"/>
</dbReference>
<evidence type="ECO:0000313" key="6">
    <source>
        <dbReference type="EnsemblProtists" id="EOD23611"/>
    </source>
</evidence>
<dbReference type="PaxDb" id="2903-EOD23611"/>
<dbReference type="STRING" id="2903.R1EKW8"/>
<feature type="chain" id="PRO_5044291448" description="Sulfatase N-terminal domain-containing protein" evidence="4">
    <location>
        <begin position="19"/>
        <end position="469"/>
    </location>
</feature>
<protein>
    <recommendedName>
        <fullName evidence="5">Sulfatase N-terminal domain-containing protein</fullName>
    </recommendedName>
</protein>
<evidence type="ECO:0000259" key="5">
    <source>
        <dbReference type="Pfam" id="PF00884"/>
    </source>
</evidence>
<reference evidence="7" key="1">
    <citation type="journal article" date="2013" name="Nature">
        <title>Pan genome of the phytoplankton Emiliania underpins its global distribution.</title>
        <authorList>
            <person name="Read B.A."/>
            <person name="Kegel J."/>
            <person name="Klute M.J."/>
            <person name="Kuo A."/>
            <person name="Lefebvre S.C."/>
            <person name="Maumus F."/>
            <person name="Mayer C."/>
            <person name="Miller J."/>
            <person name="Monier A."/>
            <person name="Salamov A."/>
            <person name="Young J."/>
            <person name="Aguilar M."/>
            <person name="Claverie J.M."/>
            <person name="Frickenhaus S."/>
            <person name="Gonzalez K."/>
            <person name="Herman E.K."/>
            <person name="Lin Y.C."/>
            <person name="Napier J."/>
            <person name="Ogata H."/>
            <person name="Sarno A.F."/>
            <person name="Shmutz J."/>
            <person name="Schroeder D."/>
            <person name="de Vargas C."/>
            <person name="Verret F."/>
            <person name="von Dassow P."/>
            <person name="Valentin K."/>
            <person name="Van de Peer Y."/>
            <person name="Wheeler G."/>
            <person name="Dacks J.B."/>
            <person name="Delwiche C.F."/>
            <person name="Dyhrman S.T."/>
            <person name="Glockner G."/>
            <person name="John U."/>
            <person name="Richards T."/>
            <person name="Worden A.Z."/>
            <person name="Zhang X."/>
            <person name="Grigoriev I.V."/>
            <person name="Allen A.E."/>
            <person name="Bidle K."/>
            <person name="Borodovsky M."/>
            <person name="Bowler C."/>
            <person name="Brownlee C."/>
            <person name="Cock J.M."/>
            <person name="Elias M."/>
            <person name="Gladyshev V.N."/>
            <person name="Groth M."/>
            <person name="Guda C."/>
            <person name="Hadaegh A."/>
            <person name="Iglesias-Rodriguez M.D."/>
            <person name="Jenkins J."/>
            <person name="Jones B.M."/>
            <person name="Lawson T."/>
            <person name="Leese F."/>
            <person name="Lindquist E."/>
            <person name="Lobanov A."/>
            <person name="Lomsadze A."/>
            <person name="Malik S.B."/>
            <person name="Marsh M.E."/>
            <person name="Mackinder L."/>
            <person name="Mock T."/>
            <person name="Mueller-Roeber B."/>
            <person name="Pagarete A."/>
            <person name="Parker M."/>
            <person name="Probert I."/>
            <person name="Quesneville H."/>
            <person name="Raines C."/>
            <person name="Rensing S.A."/>
            <person name="Riano-Pachon D.M."/>
            <person name="Richier S."/>
            <person name="Rokitta S."/>
            <person name="Shiraiwa Y."/>
            <person name="Soanes D.M."/>
            <person name="van der Giezen M."/>
            <person name="Wahlund T.M."/>
            <person name="Williams B."/>
            <person name="Wilson W."/>
            <person name="Wolfe G."/>
            <person name="Wurch L.L."/>
        </authorList>
    </citation>
    <scope>NUCLEOTIDE SEQUENCE</scope>
</reference>
<dbReference type="eggNOG" id="KOG3867">
    <property type="taxonomic scope" value="Eukaryota"/>
</dbReference>
<evidence type="ECO:0000256" key="1">
    <source>
        <dbReference type="ARBA" id="ARBA00008779"/>
    </source>
</evidence>
<feature type="compositionally biased region" description="Low complexity" evidence="3">
    <location>
        <begin position="398"/>
        <end position="411"/>
    </location>
</feature>
<dbReference type="Pfam" id="PF00884">
    <property type="entry name" value="Sulfatase"/>
    <property type="match status" value="1"/>
</dbReference>
<sequence length="469" mass="51164">MRLFCWCTLLHALSVAAGSESKKNSSKALTCKLLNSAWRRSAALPPPPAGYPSSPYARGPAYPRPGNATPNVLLMLGDDVGYGDLAAFGGHPYARTPNLDRLFKEGTSLRQYYVVGCTCAPSRAALMSGRHPATFEFRLGLGLAAVGTPALTEVFGAAGYAVAHFGKWHLGPERPYYAARRADDGSTHLGIHTVVSSGKELPCALPEEERRGKARRYTGRGRDEAVYYAAERWVERHAARPWYANVWGHSTHDPVFNCDLLTAERGLDTPPPPPTFDPARFSEHHGLSPPHTPPRSASQIDVIAEKVPPALLLVRLTDPRPPLTFAGESPFLMGYAGGLRGGKFTQYDGGVRVPLLVRWPGVVQAGHDAEEMVELSAEQPRVVQRLLELVRQWNQSLASTRTSSLTSAEESPSMPMGRRLARKAKRVKLKRQAGHPTGNKSRKDADCWEIAYGPRPGEVPNASPPPPWL</sequence>
<dbReference type="SUPFAM" id="SSF53649">
    <property type="entry name" value="Alkaline phosphatase-like"/>
    <property type="match status" value="1"/>
</dbReference>
<feature type="compositionally biased region" description="Basic residues" evidence="3">
    <location>
        <begin position="419"/>
        <end position="433"/>
    </location>
</feature>
<dbReference type="KEGG" id="ehx:EMIHUDRAFT_457966"/>
<keyword evidence="4" id="KW-0732">Signal</keyword>
<organism evidence="6 7">
    <name type="scientific">Emiliania huxleyi (strain CCMP1516)</name>
    <dbReference type="NCBI Taxonomy" id="280463"/>
    <lineage>
        <taxon>Eukaryota</taxon>
        <taxon>Haptista</taxon>
        <taxon>Haptophyta</taxon>
        <taxon>Prymnesiophyceae</taxon>
        <taxon>Isochrysidales</taxon>
        <taxon>Noelaerhabdaceae</taxon>
        <taxon>Emiliania</taxon>
    </lineage>
</organism>
<proteinExistence type="inferred from homology"/>
<dbReference type="HOGENOM" id="CLU_583216_0_0_1"/>
<dbReference type="AlphaFoldDB" id="A0A0D3JJC6"/>
<keyword evidence="7" id="KW-1185">Reference proteome</keyword>
<evidence type="ECO:0000256" key="4">
    <source>
        <dbReference type="SAM" id="SignalP"/>
    </source>
</evidence>
<dbReference type="InterPro" id="IPR017850">
    <property type="entry name" value="Alkaline_phosphatase_core_sf"/>
</dbReference>
<dbReference type="InterPro" id="IPR050738">
    <property type="entry name" value="Sulfatase"/>
</dbReference>
<dbReference type="GO" id="GO:0004065">
    <property type="term" value="F:arylsulfatase activity"/>
    <property type="evidence" value="ECO:0007669"/>
    <property type="project" value="TreeGrafter"/>
</dbReference>
<dbReference type="PANTHER" id="PTHR42693">
    <property type="entry name" value="ARYLSULFATASE FAMILY MEMBER"/>
    <property type="match status" value="1"/>
</dbReference>
<dbReference type="GeneID" id="17269156"/>
<dbReference type="Gene3D" id="3.40.720.10">
    <property type="entry name" value="Alkaline Phosphatase, subunit A"/>
    <property type="match status" value="2"/>
</dbReference>
<feature type="region of interest" description="Disordered" evidence="3">
    <location>
        <begin position="398"/>
        <end position="469"/>
    </location>
</feature>
<name>A0A0D3JJC6_EMIH1</name>
<dbReference type="EnsemblProtists" id="EOD23611">
    <property type="protein sequence ID" value="EOD23611"/>
    <property type="gene ID" value="EMIHUDRAFT_457966"/>
</dbReference>
<evidence type="ECO:0000256" key="3">
    <source>
        <dbReference type="SAM" id="MobiDB-lite"/>
    </source>
</evidence>
<comment type="similarity">
    <text evidence="1">Belongs to the sulfatase family.</text>
</comment>
<feature type="domain" description="Sulfatase N-terminal" evidence="5">
    <location>
        <begin position="70"/>
        <end position="262"/>
    </location>
</feature>
<dbReference type="Proteomes" id="UP000013827">
    <property type="component" value="Unassembled WGS sequence"/>
</dbReference>
<keyword evidence="2" id="KW-0378">Hydrolase</keyword>
<dbReference type="InterPro" id="IPR000917">
    <property type="entry name" value="Sulfatase_N"/>
</dbReference>
<dbReference type="PANTHER" id="PTHR42693:SF53">
    <property type="entry name" value="ENDO-4-O-SULFATASE"/>
    <property type="match status" value="1"/>
</dbReference>
<accession>A0A0D3JJC6</accession>
<feature type="signal peptide" evidence="4">
    <location>
        <begin position="1"/>
        <end position="18"/>
    </location>
</feature>
<reference evidence="6" key="2">
    <citation type="submission" date="2024-10" db="UniProtKB">
        <authorList>
            <consortium name="EnsemblProtists"/>
        </authorList>
    </citation>
    <scope>IDENTIFICATION</scope>
</reference>
<evidence type="ECO:0000313" key="7">
    <source>
        <dbReference type="Proteomes" id="UP000013827"/>
    </source>
</evidence>